<keyword evidence="1" id="KW-0812">Transmembrane</keyword>
<dbReference type="InterPro" id="IPR021280">
    <property type="entry name" value="TMEM260-like"/>
</dbReference>
<dbReference type="PANTHER" id="PTHR16214">
    <property type="entry name" value="TRANSMEMBRANE PROTEIN 260"/>
    <property type="match status" value="1"/>
</dbReference>
<dbReference type="EMBL" id="BART01021932">
    <property type="protein sequence ID" value="GAH04848.1"/>
    <property type="molecule type" value="Genomic_DNA"/>
</dbReference>
<dbReference type="InterPro" id="IPR052724">
    <property type="entry name" value="GT117_domain-containing"/>
</dbReference>
<feature type="non-terminal residue" evidence="2">
    <location>
        <position position="180"/>
    </location>
</feature>
<feature type="transmembrane region" description="Helical" evidence="1">
    <location>
        <begin position="143"/>
        <end position="164"/>
    </location>
</feature>
<organism evidence="2">
    <name type="scientific">marine sediment metagenome</name>
    <dbReference type="NCBI Taxonomy" id="412755"/>
    <lineage>
        <taxon>unclassified sequences</taxon>
        <taxon>metagenomes</taxon>
        <taxon>ecological metagenomes</taxon>
    </lineage>
</organism>
<evidence type="ECO:0000313" key="2">
    <source>
        <dbReference type="EMBL" id="GAH04848.1"/>
    </source>
</evidence>
<accession>X1E859</accession>
<reference evidence="2" key="1">
    <citation type="journal article" date="2014" name="Front. Microbiol.">
        <title>High frequency of phylogenetically diverse reductive dehalogenase-homologous genes in deep subseafloor sedimentary metagenomes.</title>
        <authorList>
            <person name="Kawai M."/>
            <person name="Futagami T."/>
            <person name="Toyoda A."/>
            <person name="Takaki Y."/>
            <person name="Nishi S."/>
            <person name="Hori S."/>
            <person name="Arai W."/>
            <person name="Tsubouchi T."/>
            <person name="Morono Y."/>
            <person name="Uchiyama I."/>
            <person name="Ito T."/>
            <person name="Fujiyama A."/>
            <person name="Inagaki F."/>
            <person name="Takami H."/>
        </authorList>
    </citation>
    <scope>NUCLEOTIDE SEQUENCE</scope>
    <source>
        <strain evidence="2">Expedition CK06-06</strain>
    </source>
</reference>
<evidence type="ECO:0000256" key="1">
    <source>
        <dbReference type="SAM" id="Phobius"/>
    </source>
</evidence>
<feature type="transmembrane region" description="Helical" evidence="1">
    <location>
        <begin position="91"/>
        <end position="113"/>
    </location>
</feature>
<gene>
    <name evidence="2" type="ORF">S01H4_40300</name>
</gene>
<comment type="caution">
    <text evidence="2">The sequence shown here is derived from an EMBL/GenBank/DDBJ whole genome shotgun (WGS) entry which is preliminary data.</text>
</comment>
<keyword evidence="1" id="KW-1133">Transmembrane helix</keyword>
<protein>
    <recommendedName>
        <fullName evidence="3">Glycosyltransferase RgtA/B/C/D-like domain-containing protein</fullName>
    </recommendedName>
</protein>
<evidence type="ECO:0008006" key="3">
    <source>
        <dbReference type="Google" id="ProtNLM"/>
    </source>
</evidence>
<dbReference type="AlphaFoldDB" id="X1E859"/>
<feature type="transmembrane region" description="Helical" evidence="1">
    <location>
        <begin position="23"/>
        <end position="46"/>
    </location>
</feature>
<proteinExistence type="predicted"/>
<name>X1E859_9ZZZZ</name>
<dbReference type="PANTHER" id="PTHR16214:SF3">
    <property type="entry name" value="TRANSMEMBRANE PROTEIN 260"/>
    <property type="match status" value="1"/>
</dbReference>
<sequence length="180" mass="20016">MSLNKDGNNSVGSDTVMARRSIALWYLIVLTGTGVLYVLTCAPTVLWQDSGLYVYRIWHNDIQGNLGLALSHPLYIMIGIAVRHIPFGELALRVNLISVVCGAVAVANLFLLLRLWLSRNLPAIVAAITFAVSWTFWQHAVIAEVYTLCVALLSTELIMLVQYVRTKRVGYLYLLGFFNG</sequence>
<dbReference type="Pfam" id="PF11028">
    <property type="entry name" value="TMEM260-like"/>
    <property type="match status" value="1"/>
</dbReference>
<keyword evidence="1" id="KW-0472">Membrane</keyword>
<feature type="transmembrane region" description="Helical" evidence="1">
    <location>
        <begin position="120"/>
        <end position="137"/>
    </location>
</feature>